<organism evidence="1 2">
    <name type="scientific">Cavenderia fasciculata</name>
    <name type="common">Slime mold</name>
    <name type="synonym">Dictyostelium fasciculatum</name>
    <dbReference type="NCBI Taxonomy" id="261658"/>
    <lineage>
        <taxon>Eukaryota</taxon>
        <taxon>Amoebozoa</taxon>
        <taxon>Evosea</taxon>
        <taxon>Eumycetozoa</taxon>
        <taxon>Dictyostelia</taxon>
        <taxon>Acytosteliales</taxon>
        <taxon>Cavenderiaceae</taxon>
        <taxon>Cavenderia</taxon>
    </lineage>
</organism>
<dbReference type="KEGG" id="dfa:DFA_07871"/>
<keyword evidence="2" id="KW-1185">Reference proteome</keyword>
<reference evidence="2" key="1">
    <citation type="journal article" date="2011" name="Genome Res.">
        <title>Phylogeny-wide analysis of social amoeba genomes highlights ancient origins for complex intercellular communication.</title>
        <authorList>
            <person name="Heidel A.J."/>
            <person name="Lawal H.M."/>
            <person name="Felder M."/>
            <person name="Schilde C."/>
            <person name="Helps N.R."/>
            <person name="Tunggal B."/>
            <person name="Rivero F."/>
            <person name="John U."/>
            <person name="Schleicher M."/>
            <person name="Eichinger L."/>
            <person name="Platzer M."/>
            <person name="Noegel A.A."/>
            <person name="Schaap P."/>
            <person name="Gloeckner G."/>
        </authorList>
    </citation>
    <scope>NUCLEOTIDE SEQUENCE [LARGE SCALE GENOMIC DNA]</scope>
    <source>
        <strain evidence="2">SH3</strain>
    </source>
</reference>
<dbReference type="InterPro" id="IPR032675">
    <property type="entry name" value="LRR_dom_sf"/>
</dbReference>
<dbReference type="Gene3D" id="3.80.10.10">
    <property type="entry name" value="Ribonuclease Inhibitor"/>
    <property type="match status" value="1"/>
</dbReference>
<dbReference type="Proteomes" id="UP000007797">
    <property type="component" value="Unassembled WGS sequence"/>
</dbReference>
<dbReference type="AlphaFoldDB" id="F4Q3S4"/>
<evidence type="ECO:0000313" key="2">
    <source>
        <dbReference type="Proteomes" id="UP000007797"/>
    </source>
</evidence>
<protein>
    <recommendedName>
        <fullName evidence="3">F-box domain-containing protein</fullName>
    </recommendedName>
</protein>
<dbReference type="SUPFAM" id="SSF52047">
    <property type="entry name" value="RNI-like"/>
    <property type="match status" value="1"/>
</dbReference>
<dbReference type="RefSeq" id="XP_004355364.1">
    <property type="nucleotide sequence ID" value="XM_004355312.1"/>
</dbReference>
<accession>F4Q3S4</accession>
<dbReference type="GeneID" id="14868780"/>
<gene>
    <name evidence="1" type="ORF">DFA_07871</name>
</gene>
<dbReference type="EMBL" id="GL883021">
    <property type="protein sequence ID" value="EGG16890.1"/>
    <property type="molecule type" value="Genomic_DNA"/>
</dbReference>
<evidence type="ECO:0008006" key="3">
    <source>
        <dbReference type="Google" id="ProtNLM"/>
    </source>
</evidence>
<evidence type="ECO:0000313" key="1">
    <source>
        <dbReference type="EMBL" id="EGG16890.1"/>
    </source>
</evidence>
<name>F4Q3S4_CACFS</name>
<proteinExistence type="predicted"/>
<sequence>MQTNNNNTSLSCLLQSTCILPWTVQSEIIYIICNYRKNQDCKEIRPKDVYHVAGVSRQWRHATKVSLTLNWRINISRQFLHEYRQHYEHPFSLLSSLNHNIEINFGIGSIKDNLEYARINLDWFNNTIINKISNLKIIYTNDMALKWIELIKGCRLPSIDEGGEGGVPSLKTLSIQQYDGTNSLFIFNHLQELDINFRGNSTTKICNILNSCHNLKSLTMGLYVSPKIDTNQVVSSIPRTLTRLSWSGISELEEYTKHAKPLPFHFLPTTIRQLLIWDINQTCTQEYYDFVTTNSVHTVAQCDQSTQECINFLSSSSSPVKHLYLKASGHSCYNTPVSILEKAIVPPSIQVLELQFTYIEQKNGLNTLESIFKYSGPLPNLHTLIFESREMKLPEHLATFIRSSQSLRMIDFGQSFFGTPYHDNFELFLNAMAQGNRIEKVYIRYSPSLKNTIDRAKQHLQTIKNNPLVLIIDTFYLLIINTNNNRMADLSSYNIVENIKNEEIKQKGSSTNKITCRI</sequence>